<protein>
    <submittedName>
        <fullName evidence="3">Protein-tyrosine-phosphatase</fullName>
    </submittedName>
</protein>
<name>A0A1X7PJW1_9MICO</name>
<dbReference type="PANTHER" id="PTHR43428">
    <property type="entry name" value="ARSENATE REDUCTASE"/>
    <property type="match status" value="1"/>
</dbReference>
<dbReference type="STRING" id="1891671.SAMN06295885_3662"/>
<evidence type="ECO:0000259" key="2">
    <source>
        <dbReference type="SMART" id="SM00226"/>
    </source>
</evidence>
<accession>A0A1X7PJW1</accession>
<dbReference type="RefSeq" id="WP_085478042.1">
    <property type="nucleotide sequence ID" value="NZ_FXBM01000004.1"/>
</dbReference>
<dbReference type="AlphaFoldDB" id="A0A1X7PJW1"/>
<evidence type="ECO:0000313" key="4">
    <source>
        <dbReference type="Proteomes" id="UP000193711"/>
    </source>
</evidence>
<dbReference type="InterPro" id="IPR036196">
    <property type="entry name" value="Ptyr_pPase_sf"/>
</dbReference>
<dbReference type="PANTHER" id="PTHR43428:SF1">
    <property type="entry name" value="ARSENATE REDUCTASE"/>
    <property type="match status" value="1"/>
</dbReference>
<keyword evidence="4" id="KW-1185">Reference proteome</keyword>
<reference evidence="4" key="1">
    <citation type="submission" date="2017-04" db="EMBL/GenBank/DDBJ databases">
        <authorList>
            <person name="Varghese N."/>
            <person name="Submissions S."/>
        </authorList>
    </citation>
    <scope>NUCLEOTIDE SEQUENCE [LARGE SCALE GENOMIC DNA]</scope>
    <source>
        <strain evidence="4">VKM Ac-2121</strain>
    </source>
</reference>
<keyword evidence="1" id="KW-0059">Arsenical resistance</keyword>
<dbReference type="OrthoDB" id="9799372at2"/>
<dbReference type="GO" id="GO:0046685">
    <property type="term" value="P:response to arsenic-containing substance"/>
    <property type="evidence" value="ECO:0007669"/>
    <property type="project" value="UniProtKB-KW"/>
</dbReference>
<evidence type="ECO:0000256" key="1">
    <source>
        <dbReference type="ARBA" id="ARBA00022849"/>
    </source>
</evidence>
<proteinExistence type="predicted"/>
<feature type="domain" description="Phosphotyrosine protein phosphatase I" evidence="2">
    <location>
        <begin position="5"/>
        <end position="130"/>
    </location>
</feature>
<dbReference type="InterPro" id="IPR023485">
    <property type="entry name" value="Ptyr_pPase"/>
</dbReference>
<dbReference type="Proteomes" id="UP000193711">
    <property type="component" value="Unassembled WGS sequence"/>
</dbReference>
<dbReference type="EMBL" id="FXBM01000004">
    <property type="protein sequence ID" value="SMH51019.1"/>
    <property type="molecule type" value="Genomic_DNA"/>
</dbReference>
<gene>
    <name evidence="3" type="ORF">SAMN06295885_3662</name>
</gene>
<dbReference type="Pfam" id="PF01451">
    <property type="entry name" value="LMWPc"/>
    <property type="match status" value="1"/>
</dbReference>
<dbReference type="SMART" id="SM00226">
    <property type="entry name" value="LMWPc"/>
    <property type="match status" value="1"/>
</dbReference>
<sequence>MTQKPTVLFLCQHNAGRSQLGAGLLEVLAGDRCTATSAGLSPADAVNPAIAATVAELGLDIGDRTPRAVTVEDLENADIVVAMKPGLALPATPAGRFLEWSFPDPTDWSAENVRPLRDAVAARIRSEILDGTDTRGVLDQSAS</sequence>
<dbReference type="SUPFAM" id="SSF52788">
    <property type="entry name" value="Phosphotyrosine protein phosphatases I"/>
    <property type="match status" value="1"/>
</dbReference>
<dbReference type="Gene3D" id="3.40.50.2300">
    <property type="match status" value="1"/>
</dbReference>
<evidence type="ECO:0000313" key="3">
    <source>
        <dbReference type="EMBL" id="SMH51019.1"/>
    </source>
</evidence>
<organism evidence="3 4">
    <name type="scientific">Rathayibacter oskolensis</name>
    <dbReference type="NCBI Taxonomy" id="1891671"/>
    <lineage>
        <taxon>Bacteria</taxon>
        <taxon>Bacillati</taxon>
        <taxon>Actinomycetota</taxon>
        <taxon>Actinomycetes</taxon>
        <taxon>Micrococcales</taxon>
        <taxon>Microbacteriaceae</taxon>
        <taxon>Rathayibacter</taxon>
    </lineage>
</organism>